<dbReference type="InterPro" id="IPR001453">
    <property type="entry name" value="MoaB/Mog_dom"/>
</dbReference>
<evidence type="ECO:0000313" key="6">
    <source>
        <dbReference type="EMBL" id="KHN82379.1"/>
    </source>
</evidence>
<dbReference type="AlphaFoldDB" id="A0A0B2VM02"/>
<dbReference type="EMBL" id="JPKZ01001378">
    <property type="protein sequence ID" value="KHN82379.1"/>
    <property type="molecule type" value="Genomic_DNA"/>
</dbReference>
<keyword evidence="4" id="KW-0501">Molybdenum cofactor biosynthesis</keyword>
<dbReference type="NCBIfam" id="TIGR00177">
    <property type="entry name" value="molyb_syn"/>
    <property type="match status" value="1"/>
</dbReference>
<accession>A0A0B2VM02</accession>
<reference evidence="6 7" key="1">
    <citation type="submission" date="2014-11" db="EMBL/GenBank/DDBJ databases">
        <title>Genetic blueprint of the zoonotic pathogen Toxocara canis.</title>
        <authorList>
            <person name="Zhu X.-Q."/>
            <person name="Korhonen P.K."/>
            <person name="Cai H."/>
            <person name="Young N.D."/>
            <person name="Nejsum P."/>
            <person name="von Samson-Himmelstjerna G."/>
            <person name="Boag P.R."/>
            <person name="Tan P."/>
            <person name="Li Q."/>
            <person name="Min J."/>
            <person name="Yang Y."/>
            <person name="Wang X."/>
            <person name="Fang X."/>
            <person name="Hall R.S."/>
            <person name="Hofmann A."/>
            <person name="Sternberg P.W."/>
            <person name="Jex A.R."/>
            <person name="Gasser R.B."/>
        </authorList>
    </citation>
    <scope>NUCLEOTIDE SEQUENCE [LARGE SCALE GENOMIC DNA]</scope>
    <source>
        <strain evidence="6">PN_DK_2014</strain>
    </source>
</reference>
<evidence type="ECO:0000256" key="1">
    <source>
        <dbReference type="ARBA" id="ARBA00005046"/>
    </source>
</evidence>
<dbReference type="STRING" id="6265.A0A0B2VM02"/>
<evidence type="ECO:0000256" key="4">
    <source>
        <dbReference type="ARBA" id="ARBA00023150"/>
    </source>
</evidence>
<dbReference type="EC" id="2.10.1.1" evidence="3"/>
<gene>
    <name evidence="6" type="primary">cin</name>
    <name evidence="6" type="ORF">Tcan_14021</name>
</gene>
<dbReference type="PANTHER" id="PTHR43764:SF1">
    <property type="entry name" value="MOLYBDOPTERIN MOLYBDOTRANSFERASE"/>
    <property type="match status" value="1"/>
</dbReference>
<organism evidence="6 7">
    <name type="scientific">Toxocara canis</name>
    <name type="common">Canine roundworm</name>
    <dbReference type="NCBI Taxonomy" id="6265"/>
    <lineage>
        <taxon>Eukaryota</taxon>
        <taxon>Metazoa</taxon>
        <taxon>Ecdysozoa</taxon>
        <taxon>Nematoda</taxon>
        <taxon>Chromadorea</taxon>
        <taxon>Rhabditida</taxon>
        <taxon>Spirurina</taxon>
        <taxon>Ascaridomorpha</taxon>
        <taxon>Ascaridoidea</taxon>
        <taxon>Toxocaridae</taxon>
        <taxon>Toxocara</taxon>
    </lineage>
</organism>
<evidence type="ECO:0000256" key="3">
    <source>
        <dbReference type="ARBA" id="ARBA00013269"/>
    </source>
</evidence>
<protein>
    <recommendedName>
        <fullName evidence="3">molybdopterin molybdotransferase</fullName>
        <ecNumber evidence="3">2.10.1.1</ecNumber>
    </recommendedName>
</protein>
<comment type="similarity">
    <text evidence="2">In the N-terminal section; belongs to the MoaB/Mog family.</text>
</comment>
<name>A0A0B2VM02_TOXCA</name>
<evidence type="ECO:0000313" key="7">
    <source>
        <dbReference type="Proteomes" id="UP000031036"/>
    </source>
</evidence>
<keyword evidence="7" id="KW-1185">Reference proteome</keyword>
<dbReference type="SMART" id="SM00852">
    <property type="entry name" value="MoCF_biosynth"/>
    <property type="match status" value="1"/>
</dbReference>
<dbReference type="GO" id="GO:0061599">
    <property type="term" value="F:molybdopterin molybdotransferase activity"/>
    <property type="evidence" value="ECO:0007669"/>
    <property type="project" value="UniProtKB-EC"/>
</dbReference>
<dbReference type="Pfam" id="PF00994">
    <property type="entry name" value="MoCF_biosynth"/>
    <property type="match status" value="1"/>
</dbReference>
<dbReference type="Proteomes" id="UP000031036">
    <property type="component" value="Unassembled WGS sequence"/>
</dbReference>
<dbReference type="CDD" id="cd00886">
    <property type="entry name" value="MogA_MoaB"/>
    <property type="match status" value="1"/>
</dbReference>
<feature type="domain" description="MoaB/Mog" evidence="5">
    <location>
        <begin position="4"/>
        <end position="136"/>
    </location>
</feature>
<evidence type="ECO:0000256" key="2">
    <source>
        <dbReference type="ARBA" id="ARBA00007589"/>
    </source>
</evidence>
<dbReference type="Gene3D" id="3.40.980.10">
    <property type="entry name" value="MoaB/Mog-like domain"/>
    <property type="match status" value="1"/>
</dbReference>
<dbReference type="InterPro" id="IPR051920">
    <property type="entry name" value="MPT_Adenylyltrnsfr/MoaC-Rel"/>
</dbReference>
<dbReference type="PANTHER" id="PTHR43764">
    <property type="entry name" value="MOLYBDENUM COFACTOR BIOSYNTHESIS"/>
    <property type="match status" value="1"/>
</dbReference>
<comment type="caution">
    <text evidence="6">The sequence shown here is derived from an EMBL/GenBank/DDBJ whole genome shotgun (WGS) entry which is preliminary data.</text>
</comment>
<dbReference type="OMA" id="FEPVHQE"/>
<evidence type="ECO:0000259" key="5">
    <source>
        <dbReference type="SMART" id="SM00852"/>
    </source>
</evidence>
<proteinExistence type="inferred from homology"/>
<dbReference type="SUPFAM" id="SSF53218">
    <property type="entry name" value="Molybdenum cofactor biosynthesis proteins"/>
    <property type="match status" value="1"/>
</dbReference>
<dbReference type="GO" id="GO:0006777">
    <property type="term" value="P:Mo-molybdopterin cofactor biosynthetic process"/>
    <property type="evidence" value="ECO:0007669"/>
    <property type="project" value="UniProtKB-KW"/>
</dbReference>
<dbReference type="InterPro" id="IPR036425">
    <property type="entry name" value="MoaB/Mog-like_dom_sf"/>
</dbReference>
<dbReference type="PROSITE" id="PS01078">
    <property type="entry name" value="MOCF_BIOSYNTHESIS_1"/>
    <property type="match status" value="1"/>
</dbReference>
<sequence>MALSVLSLFERLRNEDRYIDSLCVKTVECCIVADVKEQICETITELCTRSDVVITTGGTGFAPRDVTPEATLTIIEKRCGGLETALHMRSLQSTPLAALSRLCAGIKGQTLIVNLPGSPKAVKECFEVLEGILPHAVHLIKQEKSDVERTHCSLHSPNSSTKHAC</sequence>
<comment type="pathway">
    <text evidence="1">Cofactor biosynthesis; molybdopterin biosynthesis.</text>
</comment>
<dbReference type="InterPro" id="IPR008284">
    <property type="entry name" value="MoCF_biosynth_CS"/>
</dbReference>
<dbReference type="OrthoDB" id="4349954at2759"/>